<dbReference type="Gene3D" id="3.40.190.10">
    <property type="entry name" value="Periplasmic binding protein-like II"/>
    <property type="match status" value="2"/>
</dbReference>
<keyword evidence="2" id="KW-0813">Transport</keyword>
<dbReference type="PANTHER" id="PTHR30222">
    <property type="entry name" value="SPERMIDINE/PUTRESCINE-BINDING PERIPLASMIC PROTEIN"/>
    <property type="match status" value="1"/>
</dbReference>
<dbReference type="SUPFAM" id="SSF53850">
    <property type="entry name" value="Periplasmic binding protein-like II"/>
    <property type="match status" value="1"/>
</dbReference>
<gene>
    <name evidence="6" type="ORF">C7A17_14650</name>
</gene>
<dbReference type="GO" id="GO:0042597">
    <property type="term" value="C:periplasmic space"/>
    <property type="evidence" value="ECO:0007669"/>
    <property type="project" value="UniProtKB-SubCell"/>
</dbReference>
<dbReference type="GO" id="GO:0015846">
    <property type="term" value="P:polyamine transport"/>
    <property type="evidence" value="ECO:0007669"/>
    <property type="project" value="InterPro"/>
</dbReference>
<dbReference type="InterPro" id="IPR006059">
    <property type="entry name" value="SBP"/>
</dbReference>
<accession>A0A2R3QQH0</accession>
<evidence type="ECO:0000313" key="6">
    <source>
        <dbReference type="EMBL" id="AVO53950.1"/>
    </source>
</evidence>
<organism evidence="6 7">
    <name type="scientific">Ectopseudomonas mendocina</name>
    <name type="common">Pseudomonas mendocina</name>
    <dbReference type="NCBI Taxonomy" id="300"/>
    <lineage>
        <taxon>Bacteria</taxon>
        <taxon>Pseudomonadati</taxon>
        <taxon>Pseudomonadota</taxon>
        <taxon>Gammaproteobacteria</taxon>
        <taxon>Pseudomonadales</taxon>
        <taxon>Pseudomonadaceae</taxon>
        <taxon>Ectopseudomonas</taxon>
    </lineage>
</organism>
<protein>
    <submittedName>
        <fullName evidence="6">Polyamine ABC transporter substrate-binding protein</fullName>
    </submittedName>
</protein>
<dbReference type="STRING" id="1001585.MDS_4208"/>
<evidence type="ECO:0000256" key="1">
    <source>
        <dbReference type="ARBA" id="ARBA00004418"/>
    </source>
</evidence>
<evidence type="ECO:0000256" key="5">
    <source>
        <dbReference type="SAM" id="SignalP"/>
    </source>
</evidence>
<feature type="chain" id="PRO_5015330085" evidence="5">
    <location>
        <begin position="18"/>
        <end position="351"/>
    </location>
</feature>
<keyword evidence="3 5" id="KW-0732">Signal</keyword>
<keyword evidence="4" id="KW-0574">Periplasm</keyword>
<dbReference type="PANTHER" id="PTHR30222:SF18">
    <property type="entry name" value="BIFUNCTIONAL POLYHYDROXYBUTYRATE SYNTHASE _ ABC TRANSPORTER PERIPLASMIC BINDING PROTEIN-RELATED"/>
    <property type="match status" value="1"/>
</dbReference>
<proteinExistence type="predicted"/>
<evidence type="ECO:0000256" key="3">
    <source>
        <dbReference type="ARBA" id="ARBA00022729"/>
    </source>
</evidence>
<sequence length="351" mass="38928">MKRLFALLLLLASTAHAEEVLRVYGWKDYIDPQVLEDFRAQTGISVDYQAFTTSDELLAALAADTDHDLVMPSHFMLEQLIAEGRLAPLDTGRLRHHASLDPWLLSTLAGIPAANRHAVPYLWGSIGLVVDPQQAQKHYAGALPNSWSLLFDPEQAAQLSRCGLGLLDAAEETGSLLLNYRGRRLSASSDRQIVRQLRSLEAVAPLLRTLNNWAFVDELVAGRLCLAMAWSGHAVRAMEGNAQLRYQIPDEGAAIYIDTLAIPTHAANPQLAYRLIDFLIDPPVAILNARATRFYPPLPSTAPAMQSFAAEHPAQVLTAEQRRRSYLLEGLPPRQKQILDEAWTRVRAARH</sequence>
<dbReference type="Pfam" id="PF13416">
    <property type="entry name" value="SBP_bac_8"/>
    <property type="match status" value="1"/>
</dbReference>
<dbReference type="RefSeq" id="WP_106738699.1">
    <property type="nucleotide sequence ID" value="NZ_CP027657.1"/>
</dbReference>
<evidence type="ECO:0000313" key="7">
    <source>
        <dbReference type="Proteomes" id="UP000238327"/>
    </source>
</evidence>
<reference evidence="6 7" key="1">
    <citation type="submission" date="2018-03" db="EMBL/GenBank/DDBJ databases">
        <title>Complete genome sequence and methylome analysis of Pseudomonas mendocina NEB 698.</title>
        <authorList>
            <person name="Morgan R.D."/>
        </authorList>
    </citation>
    <scope>NUCLEOTIDE SEQUENCE [LARGE SCALE GENOMIC DNA]</scope>
    <source>
        <strain evidence="6 7">NEB698</strain>
    </source>
</reference>
<dbReference type="GO" id="GO:0019808">
    <property type="term" value="F:polyamine binding"/>
    <property type="evidence" value="ECO:0007669"/>
    <property type="project" value="InterPro"/>
</dbReference>
<evidence type="ECO:0000256" key="4">
    <source>
        <dbReference type="ARBA" id="ARBA00022764"/>
    </source>
</evidence>
<dbReference type="Proteomes" id="UP000238327">
    <property type="component" value="Chromosome"/>
</dbReference>
<dbReference type="OrthoDB" id="6796350at2"/>
<dbReference type="AlphaFoldDB" id="A0A2R3QQH0"/>
<comment type="subcellular location">
    <subcellularLocation>
        <location evidence="1">Periplasm</location>
    </subcellularLocation>
</comment>
<dbReference type="PRINTS" id="PR00909">
    <property type="entry name" value="SPERMDNBNDNG"/>
</dbReference>
<evidence type="ECO:0000256" key="2">
    <source>
        <dbReference type="ARBA" id="ARBA00022448"/>
    </source>
</evidence>
<feature type="signal peptide" evidence="5">
    <location>
        <begin position="1"/>
        <end position="17"/>
    </location>
</feature>
<dbReference type="EMBL" id="CP027657">
    <property type="protein sequence ID" value="AVO53950.1"/>
    <property type="molecule type" value="Genomic_DNA"/>
</dbReference>
<name>A0A2R3QQH0_ECTME</name>
<dbReference type="InterPro" id="IPR001188">
    <property type="entry name" value="Sperm_putr-bd"/>
</dbReference>